<comment type="caution">
    <text evidence="2">The sequence shown here is derived from an EMBL/GenBank/DDBJ whole genome shotgun (WGS) entry which is preliminary data.</text>
</comment>
<feature type="compositionally biased region" description="Polar residues" evidence="1">
    <location>
        <begin position="331"/>
        <end position="341"/>
    </location>
</feature>
<sequence>MSVSSETPHVGPALKASHPTPAVLPVARRRRGVRAGLYNVKGLINIIRGDIIHNTIGAFHVLRLWHVQKLASGLVGRQHAWATGLDPATGQPVWPQNVVFRTTPTPGVGYEPDETILSKVGGFLSDMVKKSTPVPEIPHGPDRRMPHVVNYLHGSVHFNGMWLLFNDFAEAKHFFADASFRREFVRLVRRERREVTLVFRERKYDPVEYAYFSGFIMANFPWFANVNGPGKKVMWGNPAPYAAMNIINGSWVRDVDALRRGRPTFLRPPLVAGQYFAASYGQPVPGSHFVERLVAFVENEWVRRRGFNAGLFFIDRKQIDPRIYEKYQADKSSLNARQTAVPSPFAPPPEA</sequence>
<keyword evidence="3" id="KW-1185">Reference proteome</keyword>
<name>A0ABS0Q4D9_9BACT</name>
<accession>A0ABS0Q4D9</accession>
<dbReference type="Proteomes" id="UP000625631">
    <property type="component" value="Unassembled WGS sequence"/>
</dbReference>
<organism evidence="2 3">
    <name type="scientific">Hymenobacter negativus</name>
    <dbReference type="NCBI Taxonomy" id="2795026"/>
    <lineage>
        <taxon>Bacteria</taxon>
        <taxon>Pseudomonadati</taxon>
        <taxon>Bacteroidota</taxon>
        <taxon>Cytophagia</taxon>
        <taxon>Cytophagales</taxon>
        <taxon>Hymenobacteraceae</taxon>
        <taxon>Hymenobacter</taxon>
    </lineage>
</organism>
<dbReference type="RefSeq" id="WP_198074649.1">
    <property type="nucleotide sequence ID" value="NZ_JAEDAE010000002.1"/>
</dbReference>
<evidence type="ECO:0000256" key="1">
    <source>
        <dbReference type="SAM" id="MobiDB-lite"/>
    </source>
</evidence>
<proteinExistence type="predicted"/>
<feature type="region of interest" description="Disordered" evidence="1">
    <location>
        <begin position="331"/>
        <end position="351"/>
    </location>
</feature>
<dbReference type="EMBL" id="JAEDAE010000002">
    <property type="protein sequence ID" value="MBH8557432.1"/>
    <property type="molecule type" value="Genomic_DNA"/>
</dbReference>
<evidence type="ECO:0000313" key="3">
    <source>
        <dbReference type="Proteomes" id="UP000625631"/>
    </source>
</evidence>
<gene>
    <name evidence="2" type="ORF">I7X13_05200</name>
</gene>
<protein>
    <submittedName>
        <fullName evidence="2">Uncharacterized protein</fullName>
    </submittedName>
</protein>
<evidence type="ECO:0000313" key="2">
    <source>
        <dbReference type="EMBL" id="MBH8557432.1"/>
    </source>
</evidence>
<reference evidence="2 3" key="1">
    <citation type="submission" date="2020-12" db="EMBL/GenBank/DDBJ databases">
        <title>Hymenobacter sp.</title>
        <authorList>
            <person name="Kim M.K."/>
        </authorList>
    </citation>
    <scope>NUCLEOTIDE SEQUENCE [LARGE SCALE GENOMIC DNA]</scope>
    <source>
        <strain evidence="2 3">BT442</strain>
    </source>
</reference>